<dbReference type="AlphaFoldDB" id="W0HVZ3"/>
<dbReference type="HOGENOM" id="CLU_2828942_0_0_6"/>
<evidence type="ECO:0000313" key="1">
    <source>
        <dbReference type="EMBL" id="AHF76380.1"/>
    </source>
</evidence>
<dbReference type="KEGG" id="sod:Sant_1321"/>
<reference evidence="1 2" key="1">
    <citation type="journal article" date="2014" name="Genome Biol. Evol.">
        <title>Genome degeneration and adaptation in a nascent stage of symbiosis.</title>
        <authorList>
            <person name="Oakeson K.F."/>
            <person name="Gil R."/>
            <person name="Clayton A.L."/>
            <person name="Dunn D.M."/>
            <person name="von Niederhausern A.C."/>
            <person name="Hamil C."/>
            <person name="Aoyagi A."/>
            <person name="Duval B."/>
            <person name="Baca A."/>
            <person name="Silva F.J."/>
            <person name="Vallier A."/>
            <person name="Jackson D.G."/>
            <person name="Latorre A."/>
            <person name="Weiss R.B."/>
            <person name="Heddi A."/>
            <person name="Moya A."/>
            <person name="Dale C."/>
        </authorList>
    </citation>
    <scope>NUCLEOTIDE SEQUENCE [LARGE SCALE GENOMIC DNA]</scope>
    <source>
        <strain evidence="1 2">HS1</strain>
    </source>
</reference>
<dbReference type="Proteomes" id="UP000019028">
    <property type="component" value="Chromosome"/>
</dbReference>
<evidence type="ECO:0000313" key="2">
    <source>
        <dbReference type="Proteomes" id="UP000019028"/>
    </source>
</evidence>
<protein>
    <submittedName>
        <fullName evidence="1">Uncharacterized protein</fullName>
    </submittedName>
</protein>
<organism evidence="1 2">
    <name type="scientific">Sodalis praecaptivus</name>
    <dbReference type="NCBI Taxonomy" id="1239307"/>
    <lineage>
        <taxon>Bacteria</taxon>
        <taxon>Pseudomonadati</taxon>
        <taxon>Pseudomonadota</taxon>
        <taxon>Gammaproteobacteria</taxon>
        <taxon>Enterobacterales</taxon>
        <taxon>Bruguierivoracaceae</taxon>
        <taxon>Sodalis</taxon>
    </lineage>
</organism>
<accession>W0HVZ3</accession>
<dbReference type="EMBL" id="CP006569">
    <property type="protein sequence ID" value="AHF76380.1"/>
    <property type="molecule type" value="Genomic_DNA"/>
</dbReference>
<name>W0HVZ3_9GAMM</name>
<gene>
    <name evidence="1" type="ORF">Sant_1321</name>
</gene>
<sequence length="66" mass="7358">MLSLPRGALGVWPVNRFALSHCGDWLFLIAVIYLNGGDKSPTQTFSFSVRIRREPADRANDQGMHA</sequence>
<keyword evidence="2" id="KW-1185">Reference proteome</keyword>
<proteinExistence type="predicted"/>